<keyword evidence="1" id="KW-0732">Signal</keyword>
<feature type="signal peptide" evidence="1">
    <location>
        <begin position="1"/>
        <end position="27"/>
    </location>
</feature>
<dbReference type="RefSeq" id="WP_066622353.1">
    <property type="nucleotide sequence ID" value="NZ_JBHSYQ010000003.1"/>
</dbReference>
<evidence type="ECO:0000313" key="3">
    <source>
        <dbReference type="Proteomes" id="UP001596405"/>
    </source>
</evidence>
<reference evidence="3" key="1">
    <citation type="journal article" date="2019" name="Int. J. Syst. Evol. Microbiol.">
        <title>The Global Catalogue of Microorganisms (GCM) 10K type strain sequencing project: providing services to taxonomists for standard genome sequencing and annotation.</title>
        <authorList>
            <consortium name="The Broad Institute Genomics Platform"/>
            <consortium name="The Broad Institute Genome Sequencing Center for Infectious Disease"/>
            <person name="Wu L."/>
            <person name="Ma J."/>
        </authorList>
    </citation>
    <scope>NUCLEOTIDE SEQUENCE [LARGE SCALE GENOMIC DNA]</scope>
    <source>
        <strain evidence="3">CGMCC 4.7393</strain>
    </source>
</reference>
<dbReference type="EMBL" id="JBHSYQ010000003">
    <property type="protein sequence ID" value="MFC6996662.1"/>
    <property type="molecule type" value="Genomic_DNA"/>
</dbReference>
<gene>
    <name evidence="2" type="ORF">ACFQHR_03450</name>
</gene>
<dbReference type="Proteomes" id="UP001596405">
    <property type="component" value="Unassembled WGS sequence"/>
</dbReference>
<protein>
    <submittedName>
        <fullName evidence="2">Uncharacterized protein</fullName>
    </submittedName>
</protein>
<sequence>MKNVFNPLKKMLAAFAFMLAVAHMAQAQHLSVNELIDLRAKSLEELQTVLGKKGWVYRGQCGTGEDGERYCFKIGDKKGDGLASVLYVVKNGDDQSLEYTVYRPGLITQIQNNIRNAAFKLVGQKPINEQIKLRVYEKGQDVLVARGGVDRKYYSLEIHQKPSYRRMQASR</sequence>
<proteinExistence type="predicted"/>
<comment type="caution">
    <text evidence="2">The sequence shown here is derived from an EMBL/GenBank/DDBJ whole genome shotgun (WGS) entry which is preliminary data.</text>
</comment>
<feature type="chain" id="PRO_5045260560" evidence="1">
    <location>
        <begin position="28"/>
        <end position="171"/>
    </location>
</feature>
<evidence type="ECO:0000313" key="2">
    <source>
        <dbReference type="EMBL" id="MFC6996662.1"/>
    </source>
</evidence>
<name>A0ABW2DFL5_9BACT</name>
<organism evidence="2 3">
    <name type="scientific">Rufibacter roseus</name>
    <dbReference type="NCBI Taxonomy" id="1567108"/>
    <lineage>
        <taxon>Bacteria</taxon>
        <taxon>Pseudomonadati</taxon>
        <taxon>Bacteroidota</taxon>
        <taxon>Cytophagia</taxon>
        <taxon>Cytophagales</taxon>
        <taxon>Hymenobacteraceae</taxon>
        <taxon>Rufibacter</taxon>
    </lineage>
</organism>
<keyword evidence="3" id="KW-1185">Reference proteome</keyword>
<evidence type="ECO:0000256" key="1">
    <source>
        <dbReference type="SAM" id="SignalP"/>
    </source>
</evidence>
<accession>A0ABW2DFL5</accession>